<keyword evidence="5 12" id="KW-0812">Transmembrane</keyword>
<feature type="domain" description="Fatty acid desaturase" evidence="13">
    <location>
        <begin position="117"/>
        <end position="322"/>
    </location>
</feature>
<dbReference type="Proteomes" id="UP000275321">
    <property type="component" value="Unassembled WGS sequence"/>
</dbReference>
<dbReference type="GO" id="GO:0006629">
    <property type="term" value="P:lipid metabolic process"/>
    <property type="evidence" value="ECO:0007669"/>
    <property type="project" value="InterPro"/>
</dbReference>
<sequence>MLSYLRFALVPCLFLPLTALTTLLGGGWIGVSMLCVTLSYVFFDNVMKHDTADHHYRLPALLALIPYLQLPAAALALFAVIWQAAPGDLLGFGAWLSALTDHNIMALHDLAMPELLLAAVSTGYTMSTNTVVAHELIHKTHSLVAMIAGRWLLALVGDAQFSISHVYSHHPNVATPADGATARRGESVYRFFIRSSLAQYAESWQVETQRLSLLKSRSVLLANRVTRGVLMSLLVVTVCVMAAGVRGGLACLVVMLVSKFLFETVNYIQHYGLVRVPGTHVEPRHSWDCHNQASSAGLLNLTRHSDHHTHPRREYWNLQAHSYAVGIEKGYVAHIFFALIPPMWFKRMEAKLAYWDEHVATDAERALIRQCELPAGNSNVPCVSGESHE</sequence>
<evidence type="ECO:0000256" key="7">
    <source>
        <dbReference type="ARBA" id="ARBA00022989"/>
    </source>
</evidence>
<dbReference type="EMBL" id="RHWT01000004">
    <property type="protein sequence ID" value="RSB32813.1"/>
    <property type="molecule type" value="Genomic_DNA"/>
</dbReference>
<keyword evidence="11 12" id="KW-0472">Membrane</keyword>
<keyword evidence="8" id="KW-0560">Oxidoreductase</keyword>
<name>A0A3R9AL34_ENTCL</name>
<keyword evidence="6" id="KW-0479">Metal-binding</keyword>
<evidence type="ECO:0000256" key="3">
    <source>
        <dbReference type="ARBA" id="ARBA00022475"/>
    </source>
</evidence>
<evidence type="ECO:0000256" key="11">
    <source>
        <dbReference type="ARBA" id="ARBA00023136"/>
    </source>
</evidence>
<evidence type="ECO:0000256" key="4">
    <source>
        <dbReference type="ARBA" id="ARBA00022519"/>
    </source>
</evidence>
<proteinExistence type="inferred from homology"/>
<dbReference type="PANTHER" id="PTHR38674">
    <property type="entry name" value="ALKANE 1-MONOOXYGENASE 1"/>
    <property type="match status" value="1"/>
</dbReference>
<evidence type="ECO:0000256" key="9">
    <source>
        <dbReference type="ARBA" id="ARBA00023004"/>
    </source>
</evidence>
<accession>A0A3R9AL34</accession>
<feature type="transmembrane region" description="Helical" evidence="12">
    <location>
        <begin position="29"/>
        <end position="46"/>
    </location>
</feature>
<evidence type="ECO:0000256" key="8">
    <source>
        <dbReference type="ARBA" id="ARBA00023002"/>
    </source>
</evidence>
<evidence type="ECO:0000313" key="15">
    <source>
        <dbReference type="Proteomes" id="UP000275321"/>
    </source>
</evidence>
<reference evidence="14 15" key="1">
    <citation type="submission" date="2018-10" db="EMBL/GenBank/DDBJ databases">
        <title>Transmission dynamics of multidrug resistant bacteria on intensive care unit surfaces.</title>
        <authorList>
            <person name="D'Souza A.W."/>
            <person name="Potter R.F."/>
            <person name="Wallace M."/>
            <person name="Shupe A."/>
            <person name="Patel S."/>
            <person name="Sun S."/>
            <person name="Gul D."/>
            <person name="Kwon J.H."/>
            <person name="Andleeb S."/>
            <person name="Burnham C.-A.D."/>
            <person name="Dantas G."/>
        </authorList>
    </citation>
    <scope>NUCLEOTIDE SEQUENCE [LARGE SCALE GENOMIC DNA]</scope>
    <source>
        <strain evidence="14 15">EC_073</strain>
    </source>
</reference>
<evidence type="ECO:0000256" key="2">
    <source>
        <dbReference type="ARBA" id="ARBA00010823"/>
    </source>
</evidence>
<dbReference type="InterPro" id="IPR033885">
    <property type="entry name" value="AlkB/XylM"/>
</dbReference>
<feature type="transmembrane region" description="Helical" evidence="12">
    <location>
        <begin position="229"/>
        <end position="257"/>
    </location>
</feature>
<evidence type="ECO:0000256" key="1">
    <source>
        <dbReference type="ARBA" id="ARBA00004429"/>
    </source>
</evidence>
<evidence type="ECO:0000259" key="13">
    <source>
        <dbReference type="Pfam" id="PF00487"/>
    </source>
</evidence>
<evidence type="ECO:0000256" key="12">
    <source>
        <dbReference type="SAM" id="Phobius"/>
    </source>
</evidence>
<dbReference type="PANTHER" id="PTHR38674:SF1">
    <property type="entry name" value="ALKANE 1-MONOOXYGENASE 1"/>
    <property type="match status" value="1"/>
</dbReference>
<comment type="subcellular location">
    <subcellularLocation>
        <location evidence="1">Cell inner membrane</location>
        <topology evidence="1">Multi-pass membrane protein</topology>
    </subcellularLocation>
</comment>
<dbReference type="AlphaFoldDB" id="A0A3R9AL34"/>
<keyword evidence="4" id="KW-0997">Cell inner membrane</keyword>
<protein>
    <submittedName>
        <fullName evidence="14">Alkane 1-monooxygenase</fullName>
    </submittedName>
</protein>
<dbReference type="Pfam" id="PF00487">
    <property type="entry name" value="FA_desaturase"/>
    <property type="match status" value="1"/>
</dbReference>
<dbReference type="GO" id="GO:0004497">
    <property type="term" value="F:monooxygenase activity"/>
    <property type="evidence" value="ECO:0007669"/>
    <property type="project" value="UniProtKB-KW"/>
</dbReference>
<evidence type="ECO:0000256" key="5">
    <source>
        <dbReference type="ARBA" id="ARBA00022692"/>
    </source>
</evidence>
<comment type="caution">
    <text evidence="14">The sequence shown here is derived from an EMBL/GenBank/DDBJ whole genome shotgun (WGS) entry which is preliminary data.</text>
</comment>
<evidence type="ECO:0000256" key="10">
    <source>
        <dbReference type="ARBA" id="ARBA00023033"/>
    </source>
</evidence>
<gene>
    <name evidence="14" type="ORF">EGK68_05200</name>
</gene>
<comment type="similarity">
    <text evidence="2">Belongs to the fatty acid desaturase type 1 family. AlkB subfamily.</text>
</comment>
<dbReference type="GO" id="GO:0005886">
    <property type="term" value="C:plasma membrane"/>
    <property type="evidence" value="ECO:0007669"/>
    <property type="project" value="UniProtKB-SubCell"/>
</dbReference>
<keyword evidence="3" id="KW-1003">Cell membrane</keyword>
<feature type="transmembrane region" description="Helical" evidence="12">
    <location>
        <begin position="58"/>
        <end position="82"/>
    </location>
</feature>
<evidence type="ECO:0000313" key="14">
    <source>
        <dbReference type="EMBL" id="RSB32813.1"/>
    </source>
</evidence>
<dbReference type="GO" id="GO:0046872">
    <property type="term" value="F:metal ion binding"/>
    <property type="evidence" value="ECO:0007669"/>
    <property type="project" value="UniProtKB-KW"/>
</dbReference>
<keyword evidence="9" id="KW-0408">Iron</keyword>
<organism evidence="14 15">
    <name type="scientific">Enterobacter cloacae</name>
    <dbReference type="NCBI Taxonomy" id="550"/>
    <lineage>
        <taxon>Bacteria</taxon>
        <taxon>Pseudomonadati</taxon>
        <taxon>Pseudomonadota</taxon>
        <taxon>Gammaproteobacteria</taxon>
        <taxon>Enterobacterales</taxon>
        <taxon>Enterobacteriaceae</taxon>
        <taxon>Enterobacter</taxon>
        <taxon>Enterobacter cloacae complex</taxon>
    </lineage>
</organism>
<evidence type="ECO:0000256" key="6">
    <source>
        <dbReference type="ARBA" id="ARBA00022723"/>
    </source>
</evidence>
<dbReference type="RefSeq" id="WP_047360696.1">
    <property type="nucleotide sequence ID" value="NZ_ABFHGT050000001.1"/>
</dbReference>
<dbReference type="InterPro" id="IPR005804">
    <property type="entry name" value="FA_desaturase_dom"/>
</dbReference>
<keyword evidence="10 14" id="KW-0503">Monooxygenase</keyword>
<keyword evidence="7 12" id="KW-1133">Transmembrane helix</keyword>